<sequence length="133" mass="14826">MFAKNHFPDIFMIKELAKETDLTEEQIKKWFKNAQMLQQNTAVAGAKVCVECGQRIVHQTVPPIQSQPNANAIDITSVGCTSVSAGRGRAKCLRLFWRAVTFPVNAVAELVKKMRSAKRALANKVKKGKNEKK</sequence>
<evidence type="ECO:0000313" key="5">
    <source>
        <dbReference type="EMBL" id="KAL3070048.1"/>
    </source>
</evidence>
<comment type="caution">
    <text evidence="5">The sequence shown here is derived from an EMBL/GenBank/DDBJ whole genome shotgun (WGS) entry which is preliminary data.</text>
</comment>
<dbReference type="InterPro" id="IPR009057">
    <property type="entry name" value="Homeodomain-like_sf"/>
</dbReference>
<evidence type="ECO:0000256" key="1">
    <source>
        <dbReference type="ARBA" id="ARBA00004123"/>
    </source>
</evidence>
<dbReference type="PROSITE" id="PS50071">
    <property type="entry name" value="HOMEOBOX_2"/>
    <property type="match status" value="1"/>
</dbReference>
<evidence type="ECO:0000256" key="2">
    <source>
        <dbReference type="PROSITE-ProRule" id="PRU00108"/>
    </source>
</evidence>
<dbReference type="GO" id="GO:0005634">
    <property type="term" value="C:nucleus"/>
    <property type="evidence" value="ECO:0007669"/>
    <property type="project" value="UniProtKB-SubCell"/>
</dbReference>
<name>A0ABD2HUL5_9BILA</name>
<gene>
    <name evidence="5" type="ORF">niasHT_033558</name>
</gene>
<evidence type="ECO:0000259" key="4">
    <source>
        <dbReference type="PROSITE" id="PS50071"/>
    </source>
</evidence>
<proteinExistence type="predicted"/>
<dbReference type="GO" id="GO:0003677">
    <property type="term" value="F:DNA binding"/>
    <property type="evidence" value="ECO:0007669"/>
    <property type="project" value="UniProtKB-UniRule"/>
</dbReference>
<keyword evidence="6" id="KW-1185">Reference proteome</keyword>
<feature type="domain" description="Homeobox" evidence="4">
    <location>
        <begin position="1"/>
        <end position="41"/>
    </location>
</feature>
<dbReference type="Pfam" id="PF00046">
    <property type="entry name" value="Homeodomain"/>
    <property type="match status" value="1"/>
</dbReference>
<keyword evidence="2 3" id="KW-0539">Nucleus</keyword>
<dbReference type="EMBL" id="JBICBT010001386">
    <property type="protein sequence ID" value="KAL3070048.1"/>
    <property type="molecule type" value="Genomic_DNA"/>
</dbReference>
<comment type="subcellular location">
    <subcellularLocation>
        <location evidence="1 2 3">Nucleus</location>
    </subcellularLocation>
</comment>
<dbReference type="SUPFAM" id="SSF46689">
    <property type="entry name" value="Homeodomain-like"/>
    <property type="match status" value="1"/>
</dbReference>
<dbReference type="InterPro" id="IPR001356">
    <property type="entry name" value="HD"/>
</dbReference>
<feature type="DNA-binding region" description="Homeobox" evidence="2">
    <location>
        <begin position="3"/>
        <end position="42"/>
    </location>
</feature>
<dbReference type="AlphaFoldDB" id="A0ABD2HUL5"/>
<dbReference type="Gene3D" id="1.10.10.60">
    <property type="entry name" value="Homeodomain-like"/>
    <property type="match status" value="1"/>
</dbReference>
<accession>A0ABD2HUL5</accession>
<protein>
    <recommendedName>
        <fullName evidence="4">Homeobox domain-containing protein</fullName>
    </recommendedName>
</protein>
<evidence type="ECO:0000313" key="6">
    <source>
        <dbReference type="Proteomes" id="UP001620626"/>
    </source>
</evidence>
<dbReference type="SMART" id="SM00389">
    <property type="entry name" value="HOX"/>
    <property type="match status" value="1"/>
</dbReference>
<dbReference type="CDD" id="cd00086">
    <property type="entry name" value="homeodomain"/>
    <property type="match status" value="1"/>
</dbReference>
<dbReference type="Proteomes" id="UP001620626">
    <property type="component" value="Unassembled WGS sequence"/>
</dbReference>
<evidence type="ECO:0000256" key="3">
    <source>
        <dbReference type="RuleBase" id="RU000682"/>
    </source>
</evidence>
<reference evidence="5 6" key="1">
    <citation type="submission" date="2024-10" db="EMBL/GenBank/DDBJ databases">
        <authorList>
            <person name="Kim D."/>
        </authorList>
    </citation>
    <scope>NUCLEOTIDE SEQUENCE [LARGE SCALE GENOMIC DNA]</scope>
    <source>
        <strain evidence="5">BH-2024</strain>
    </source>
</reference>
<organism evidence="5 6">
    <name type="scientific">Heterodera trifolii</name>
    <dbReference type="NCBI Taxonomy" id="157864"/>
    <lineage>
        <taxon>Eukaryota</taxon>
        <taxon>Metazoa</taxon>
        <taxon>Ecdysozoa</taxon>
        <taxon>Nematoda</taxon>
        <taxon>Chromadorea</taxon>
        <taxon>Rhabditida</taxon>
        <taxon>Tylenchina</taxon>
        <taxon>Tylenchomorpha</taxon>
        <taxon>Tylenchoidea</taxon>
        <taxon>Heteroderidae</taxon>
        <taxon>Heteroderinae</taxon>
        <taxon>Heterodera</taxon>
    </lineage>
</organism>
<keyword evidence="2 3" id="KW-0238">DNA-binding</keyword>
<keyword evidence="2 3" id="KW-0371">Homeobox</keyword>